<reference evidence="2" key="1">
    <citation type="submission" date="2013-07" db="EMBL/GenBank/DDBJ databases">
        <title>The Genome Sequence of Cryptococcus pinus CBS10737.</title>
        <authorList>
            <consortium name="The Broad Institute Genome Sequencing Platform"/>
            <person name="Cuomo C."/>
            <person name="Litvintseva A."/>
            <person name="Chen Y."/>
            <person name="Heitman J."/>
            <person name="Sun S."/>
            <person name="Springer D."/>
            <person name="Dromer F."/>
            <person name="Young S.K."/>
            <person name="Zeng Q."/>
            <person name="Gargeya S."/>
            <person name="Fitzgerald M."/>
            <person name="Abouelleil A."/>
            <person name="Alvarado L."/>
            <person name="Berlin A.M."/>
            <person name="Chapman S.B."/>
            <person name="Dewar J."/>
            <person name="Goldberg J."/>
            <person name="Griggs A."/>
            <person name="Gujja S."/>
            <person name="Hansen M."/>
            <person name="Howarth C."/>
            <person name="Imamovic A."/>
            <person name="Larimer J."/>
            <person name="McCowan C."/>
            <person name="Murphy C."/>
            <person name="Pearson M."/>
            <person name="Priest M."/>
            <person name="Roberts A."/>
            <person name="Saif S."/>
            <person name="Shea T."/>
            <person name="Sykes S."/>
            <person name="Wortman J."/>
            <person name="Nusbaum C."/>
            <person name="Birren B."/>
        </authorList>
    </citation>
    <scope>NUCLEOTIDE SEQUENCE [LARGE SCALE GENOMIC DNA]</scope>
    <source>
        <strain evidence="2">CBS 10737</strain>
    </source>
</reference>
<reference evidence="2" key="3">
    <citation type="submission" date="2016-07" db="EMBL/GenBank/DDBJ databases">
        <title>Evolution of pathogenesis and genome organization in the Tremellales.</title>
        <authorList>
            <person name="Cuomo C."/>
            <person name="Litvintseva A."/>
            <person name="Heitman J."/>
            <person name="Chen Y."/>
            <person name="Sun S."/>
            <person name="Springer D."/>
            <person name="Dromer F."/>
            <person name="Young S."/>
            <person name="Zeng Q."/>
            <person name="Chapman S."/>
            <person name="Gujja S."/>
            <person name="Saif S."/>
            <person name="Birren B."/>
        </authorList>
    </citation>
    <scope>NUCLEOTIDE SEQUENCE</scope>
    <source>
        <strain evidence="2">CBS 10737</strain>
    </source>
</reference>
<dbReference type="RefSeq" id="XP_019012678.1">
    <property type="nucleotide sequence ID" value="XM_019153938.1"/>
</dbReference>
<dbReference type="EMBL" id="CP144524">
    <property type="protein sequence ID" value="WWC70686.1"/>
    <property type="molecule type" value="Genomic_DNA"/>
</dbReference>
<evidence type="ECO:0000256" key="1">
    <source>
        <dbReference type="SAM" id="SignalP"/>
    </source>
</evidence>
<protein>
    <submittedName>
        <fullName evidence="2">Uncharacterized protein</fullName>
    </submittedName>
</protein>
<proteinExistence type="predicted"/>
<dbReference type="GeneID" id="30170542"/>
<sequence>MFSISSSTKLAALLAMLGNQVTANSAHAKYEIYPAQLSKLVDLTTNAPLAVPPAAYKFDAMNDRGSMTSKTFKWVALDENDDQKELWSIELTASPGYPWDENKAARYELKLDSPWATISDDYQAAHLASNGSSYICYFPPCADAPVFDL</sequence>
<evidence type="ECO:0000313" key="4">
    <source>
        <dbReference type="Proteomes" id="UP000094020"/>
    </source>
</evidence>
<feature type="chain" id="PRO_5008628397" evidence="1">
    <location>
        <begin position="24"/>
        <end position="149"/>
    </location>
</feature>
<feature type="signal peptide" evidence="1">
    <location>
        <begin position="1"/>
        <end position="23"/>
    </location>
</feature>
<dbReference type="OrthoDB" id="10445700at2759"/>
<dbReference type="Proteomes" id="UP000094020">
    <property type="component" value="Chromosome 6"/>
</dbReference>
<keyword evidence="1" id="KW-0732">Signal</keyword>
<dbReference type="AlphaFoldDB" id="A0A1B9I7L4"/>
<dbReference type="KEGG" id="kpin:30170542"/>
<accession>A0A1B9I7L4</accession>
<evidence type="ECO:0000313" key="2">
    <source>
        <dbReference type="EMBL" id="OCF51459.1"/>
    </source>
</evidence>
<name>A0A1B9I7L4_9TREE</name>
<keyword evidence="4" id="KW-1185">Reference proteome</keyword>
<reference evidence="3" key="4">
    <citation type="submission" date="2024-02" db="EMBL/GenBank/DDBJ databases">
        <title>Comparative genomics of Cryptococcus and Kwoniella reveals pathogenesis evolution and contrasting modes of karyotype evolution via chromosome fusion or intercentromeric recombination.</title>
        <authorList>
            <person name="Coelho M.A."/>
            <person name="David-Palma M."/>
            <person name="Shea T."/>
            <person name="Bowers K."/>
            <person name="McGinley-Smith S."/>
            <person name="Mohammad A.W."/>
            <person name="Gnirke A."/>
            <person name="Yurkov A.M."/>
            <person name="Nowrousian M."/>
            <person name="Sun S."/>
            <person name="Cuomo C.A."/>
            <person name="Heitman J."/>
        </authorList>
    </citation>
    <scope>NUCLEOTIDE SEQUENCE</scope>
    <source>
        <strain evidence="3">CBS 10737</strain>
    </source>
</reference>
<gene>
    <name evidence="2" type="ORF">I206_02173</name>
    <name evidence="3" type="ORF">I206_104637</name>
</gene>
<evidence type="ECO:0000313" key="3">
    <source>
        <dbReference type="EMBL" id="WWC70686.1"/>
    </source>
</evidence>
<dbReference type="EMBL" id="KV700115">
    <property type="protein sequence ID" value="OCF51459.1"/>
    <property type="molecule type" value="Genomic_DNA"/>
</dbReference>
<reference evidence="3" key="2">
    <citation type="submission" date="2013-07" db="EMBL/GenBank/DDBJ databases">
        <authorList>
            <consortium name="The Broad Institute Genome Sequencing Platform"/>
            <person name="Cuomo C."/>
            <person name="Litvintseva A."/>
            <person name="Chen Y."/>
            <person name="Heitman J."/>
            <person name="Sun S."/>
            <person name="Springer D."/>
            <person name="Dromer F."/>
            <person name="Young S.K."/>
            <person name="Zeng Q."/>
            <person name="Gargeya S."/>
            <person name="Fitzgerald M."/>
            <person name="Abouelleil A."/>
            <person name="Alvarado L."/>
            <person name="Berlin A.M."/>
            <person name="Chapman S.B."/>
            <person name="Dewar J."/>
            <person name="Goldberg J."/>
            <person name="Griggs A."/>
            <person name="Gujja S."/>
            <person name="Hansen M."/>
            <person name="Howarth C."/>
            <person name="Imamovic A."/>
            <person name="Larimer J."/>
            <person name="McCowan C."/>
            <person name="Murphy C."/>
            <person name="Pearson M."/>
            <person name="Priest M."/>
            <person name="Roberts A."/>
            <person name="Saif S."/>
            <person name="Shea T."/>
            <person name="Sykes S."/>
            <person name="Wortman J."/>
            <person name="Nusbaum C."/>
            <person name="Birren B."/>
        </authorList>
    </citation>
    <scope>NUCLEOTIDE SEQUENCE</scope>
    <source>
        <strain evidence="3">CBS 10737</strain>
    </source>
</reference>
<organism evidence="2">
    <name type="scientific">Kwoniella pini CBS 10737</name>
    <dbReference type="NCBI Taxonomy" id="1296096"/>
    <lineage>
        <taxon>Eukaryota</taxon>
        <taxon>Fungi</taxon>
        <taxon>Dikarya</taxon>
        <taxon>Basidiomycota</taxon>
        <taxon>Agaricomycotina</taxon>
        <taxon>Tremellomycetes</taxon>
        <taxon>Tremellales</taxon>
        <taxon>Cryptococcaceae</taxon>
        <taxon>Kwoniella</taxon>
    </lineage>
</organism>